<evidence type="ECO:0000256" key="2">
    <source>
        <dbReference type="ARBA" id="ARBA00002923"/>
    </source>
</evidence>
<keyword evidence="6 16" id="KW-0597">Phosphoprotein</keyword>
<feature type="active site" description="Proton donor" evidence="15">
    <location>
        <position position="432"/>
    </location>
</feature>
<evidence type="ECO:0000256" key="12">
    <source>
        <dbReference type="ARBA" id="ARBA00023098"/>
    </source>
</evidence>
<keyword evidence="7 15" id="KW-0441">Lipid A biosynthesis</keyword>
<dbReference type="GO" id="GO:0009245">
    <property type="term" value="P:lipid A biosynthetic process"/>
    <property type="evidence" value="ECO:0007669"/>
    <property type="project" value="UniProtKB-UniRule"/>
</dbReference>
<keyword evidence="10 15" id="KW-0862">Zinc</keyword>
<dbReference type="Gene3D" id="3.40.50.2300">
    <property type="match status" value="1"/>
</dbReference>
<dbReference type="GO" id="GO:0103117">
    <property type="term" value="F:UDP-3-O-acyl-N-acetylglucosamine deacetylase activity"/>
    <property type="evidence" value="ECO:0007669"/>
    <property type="project" value="UniProtKB-UniRule"/>
</dbReference>
<dbReference type="SUPFAM" id="SSF54211">
    <property type="entry name" value="Ribosomal protein S5 domain 2-like"/>
    <property type="match status" value="2"/>
</dbReference>
<dbReference type="Proteomes" id="UP000524246">
    <property type="component" value="Unassembled WGS sequence"/>
</dbReference>
<dbReference type="EC" id="3.5.1.108" evidence="4 15"/>
<dbReference type="GO" id="GO:0016020">
    <property type="term" value="C:membrane"/>
    <property type="evidence" value="ECO:0007669"/>
    <property type="project" value="GOC"/>
</dbReference>
<dbReference type="PANTHER" id="PTHR33694">
    <property type="entry name" value="UDP-3-O-ACYL-N-ACETYLGLUCOSAMINE DEACETYLASE 1, MITOCHONDRIAL-RELATED"/>
    <property type="match status" value="1"/>
</dbReference>
<dbReference type="InterPro" id="IPR011006">
    <property type="entry name" value="CheY-like_superfamily"/>
</dbReference>
<dbReference type="InterPro" id="IPR015870">
    <property type="entry name" value="UDP-acyl_N-AcGlcN_deAcase_N"/>
</dbReference>
<evidence type="ECO:0000256" key="4">
    <source>
        <dbReference type="ARBA" id="ARBA00012745"/>
    </source>
</evidence>
<evidence type="ECO:0000256" key="5">
    <source>
        <dbReference type="ARBA" id="ARBA00022516"/>
    </source>
</evidence>
<accession>A0A7X9FSK4</accession>
<reference evidence="18 19" key="1">
    <citation type="journal article" date="2020" name="Biotechnol. Biofuels">
        <title>New insights from the biogas microbiome by comprehensive genome-resolved metagenomics of nearly 1600 species originating from multiple anaerobic digesters.</title>
        <authorList>
            <person name="Campanaro S."/>
            <person name="Treu L."/>
            <person name="Rodriguez-R L.M."/>
            <person name="Kovalovszki A."/>
            <person name="Ziels R.M."/>
            <person name="Maus I."/>
            <person name="Zhu X."/>
            <person name="Kougias P.G."/>
            <person name="Basile A."/>
            <person name="Luo G."/>
            <person name="Schluter A."/>
            <person name="Konstantinidis K.T."/>
            <person name="Angelidaki I."/>
        </authorList>
    </citation>
    <scope>NUCLEOTIDE SEQUENCE [LARGE SCALE GENOMIC DNA]</scope>
    <source>
        <strain evidence="18">AS27yjCOA_65</strain>
    </source>
</reference>
<dbReference type="UniPathway" id="UPA00359">
    <property type="reaction ID" value="UER00478"/>
</dbReference>
<dbReference type="Gene3D" id="3.30.1700.10">
    <property type="entry name" value="lpxc deacetylase, domain 2"/>
    <property type="match status" value="1"/>
</dbReference>
<evidence type="ECO:0000256" key="6">
    <source>
        <dbReference type="ARBA" id="ARBA00022553"/>
    </source>
</evidence>
<proteinExistence type="inferred from homology"/>
<dbReference type="PANTHER" id="PTHR33694:SF1">
    <property type="entry name" value="UDP-3-O-ACYL-N-ACETYLGLUCOSAMINE DEACETYLASE 1, MITOCHONDRIAL-RELATED"/>
    <property type="match status" value="1"/>
</dbReference>
<keyword evidence="13" id="KW-0804">Transcription</keyword>
<dbReference type="HAMAP" id="MF_00388">
    <property type="entry name" value="LpxC"/>
    <property type="match status" value="1"/>
</dbReference>
<evidence type="ECO:0000256" key="13">
    <source>
        <dbReference type="ARBA" id="ARBA00023163"/>
    </source>
</evidence>
<dbReference type="SUPFAM" id="SSF52172">
    <property type="entry name" value="CheY-like"/>
    <property type="match status" value="1"/>
</dbReference>
<comment type="caution">
    <text evidence="18">The sequence shown here is derived from an EMBL/GenBank/DDBJ whole genome shotgun (WGS) entry which is preliminary data.</text>
</comment>
<dbReference type="InterPro" id="IPR011334">
    <property type="entry name" value="UDP-acyl_GlcNac_deAcase_C"/>
</dbReference>
<dbReference type="Pfam" id="PF03331">
    <property type="entry name" value="LpxC"/>
    <property type="match status" value="1"/>
</dbReference>
<dbReference type="FunFam" id="3.40.50.2300:FF:000018">
    <property type="entry name" value="DNA-binding transcriptional regulator NtrC"/>
    <property type="match status" value="1"/>
</dbReference>
<feature type="domain" description="Response regulatory" evidence="17">
    <location>
        <begin position="13"/>
        <end position="127"/>
    </location>
</feature>
<dbReference type="InterPro" id="IPR004463">
    <property type="entry name" value="UDP-acyl_GlcNac_deAcase"/>
</dbReference>
<dbReference type="EMBL" id="JAAZON010000467">
    <property type="protein sequence ID" value="NMC63546.1"/>
    <property type="molecule type" value="Genomic_DNA"/>
</dbReference>
<evidence type="ECO:0000256" key="3">
    <source>
        <dbReference type="ARBA" id="ARBA00005002"/>
    </source>
</evidence>
<keyword evidence="11" id="KW-0805">Transcription regulation</keyword>
<comment type="catalytic activity">
    <reaction evidence="14 15">
        <text>a UDP-3-O-[(3R)-3-hydroxyacyl]-N-acetyl-alpha-D-glucosamine + H2O = a UDP-3-O-[(3R)-3-hydroxyacyl]-alpha-D-glucosamine + acetate</text>
        <dbReference type="Rhea" id="RHEA:67816"/>
        <dbReference type="ChEBI" id="CHEBI:15377"/>
        <dbReference type="ChEBI" id="CHEBI:30089"/>
        <dbReference type="ChEBI" id="CHEBI:137740"/>
        <dbReference type="ChEBI" id="CHEBI:173225"/>
        <dbReference type="EC" id="3.5.1.108"/>
    </reaction>
</comment>
<evidence type="ECO:0000256" key="9">
    <source>
        <dbReference type="ARBA" id="ARBA00022801"/>
    </source>
</evidence>
<dbReference type="PROSITE" id="PS50110">
    <property type="entry name" value="RESPONSE_REGULATORY"/>
    <property type="match status" value="1"/>
</dbReference>
<evidence type="ECO:0000256" key="15">
    <source>
        <dbReference type="HAMAP-Rule" id="MF_00388"/>
    </source>
</evidence>
<name>A0A7X9FSK4_9DELT</name>
<dbReference type="InterPro" id="IPR020568">
    <property type="entry name" value="Ribosomal_Su5_D2-typ_SF"/>
</dbReference>
<evidence type="ECO:0000256" key="11">
    <source>
        <dbReference type="ARBA" id="ARBA00023015"/>
    </source>
</evidence>
<comment type="function">
    <text evidence="2 15">Catalyzes the hydrolysis of UDP-3-O-myristoyl-N-acetylglucosamine to form UDP-3-O-myristoylglucosamine and acetate, the committed step in lipid A biosynthesis.</text>
</comment>
<evidence type="ECO:0000256" key="1">
    <source>
        <dbReference type="ARBA" id="ARBA00001947"/>
    </source>
</evidence>
<feature type="binding site" evidence="15">
    <location>
        <position position="405"/>
    </location>
    <ligand>
        <name>Zn(2+)</name>
        <dbReference type="ChEBI" id="CHEBI:29105"/>
    </ligand>
</feature>
<comment type="cofactor">
    <cofactor evidence="1 15">
        <name>Zn(2+)</name>
        <dbReference type="ChEBI" id="CHEBI:29105"/>
    </cofactor>
</comment>
<comment type="pathway">
    <text evidence="3 15">Glycolipid biosynthesis; lipid IV(A) biosynthesis; lipid IV(A) from (3R)-3-hydroxytetradecanoyl-[acyl-carrier-protein] and UDP-N-acetyl-alpha-D-glucosamine: step 2/6.</text>
</comment>
<feature type="binding site" evidence="15">
    <location>
        <position position="409"/>
    </location>
    <ligand>
        <name>Zn(2+)</name>
        <dbReference type="ChEBI" id="CHEBI:29105"/>
    </ligand>
</feature>
<evidence type="ECO:0000313" key="19">
    <source>
        <dbReference type="Proteomes" id="UP000524246"/>
    </source>
</evidence>
<dbReference type="Pfam" id="PF00072">
    <property type="entry name" value="Response_reg"/>
    <property type="match status" value="1"/>
</dbReference>
<keyword evidence="9 15" id="KW-0378">Hydrolase</keyword>
<dbReference type="GO" id="GO:0000160">
    <property type="term" value="P:phosphorelay signal transduction system"/>
    <property type="evidence" value="ECO:0007669"/>
    <property type="project" value="InterPro"/>
</dbReference>
<keyword evidence="12 15" id="KW-0443">Lipid metabolism</keyword>
<feature type="modified residue" description="4-aspartylphosphate" evidence="16">
    <location>
        <position position="62"/>
    </location>
</feature>
<dbReference type="AlphaFoldDB" id="A0A7X9FSK4"/>
<dbReference type="InterPro" id="IPR001789">
    <property type="entry name" value="Sig_transdc_resp-reg_receiver"/>
</dbReference>
<dbReference type="Gene3D" id="3.30.230.20">
    <property type="entry name" value="lpxc deacetylase, domain 1"/>
    <property type="match status" value="1"/>
</dbReference>
<dbReference type="GO" id="GO:0046872">
    <property type="term" value="F:metal ion binding"/>
    <property type="evidence" value="ECO:0007669"/>
    <property type="project" value="UniProtKB-KW"/>
</dbReference>
<evidence type="ECO:0000256" key="16">
    <source>
        <dbReference type="PROSITE-ProRule" id="PRU00169"/>
    </source>
</evidence>
<dbReference type="SMART" id="SM00448">
    <property type="entry name" value="REC"/>
    <property type="match status" value="1"/>
</dbReference>
<protein>
    <recommendedName>
        <fullName evidence="4 15">UDP-3-O-acyl-N-acetylglucosamine deacetylase</fullName>
        <shortName evidence="15">UDP-3-O-acyl-GlcNAc deacetylase</shortName>
        <ecNumber evidence="4 15">3.5.1.108</ecNumber>
    </recommendedName>
    <alternativeName>
        <fullName evidence="15">UDP-3-O-[R-3-hydroxymyristoyl]-N-acetylglucosamine deacetylase</fullName>
    </alternativeName>
</protein>
<gene>
    <name evidence="15 18" type="primary">lpxC</name>
    <name evidence="18" type="ORF">GYA55_10325</name>
</gene>
<evidence type="ECO:0000313" key="18">
    <source>
        <dbReference type="EMBL" id="NMC63546.1"/>
    </source>
</evidence>
<dbReference type="NCBIfam" id="TIGR00325">
    <property type="entry name" value="lpxC"/>
    <property type="match status" value="1"/>
</dbReference>
<evidence type="ECO:0000256" key="14">
    <source>
        <dbReference type="ARBA" id="ARBA00024535"/>
    </source>
</evidence>
<evidence type="ECO:0000256" key="10">
    <source>
        <dbReference type="ARBA" id="ARBA00022833"/>
    </source>
</evidence>
<keyword evidence="8 15" id="KW-0479">Metal-binding</keyword>
<evidence type="ECO:0000256" key="8">
    <source>
        <dbReference type="ARBA" id="ARBA00022723"/>
    </source>
</evidence>
<evidence type="ECO:0000256" key="7">
    <source>
        <dbReference type="ARBA" id="ARBA00022556"/>
    </source>
</evidence>
<feature type="binding site" evidence="15">
    <location>
        <position position="250"/>
    </location>
    <ligand>
        <name>Zn(2+)</name>
        <dbReference type="ChEBI" id="CHEBI:29105"/>
    </ligand>
</feature>
<sequence length="449" mass="48915">MQSGDLASGAGKRILVVDDEAAICRTLENVLSDEGFSVSSVDDGYKALSFISKNDVVLVILDIWMSGMDGIETLVAIKEKWPKLPVIMISGHTTIAAAIKATKLGATDFIEKPIDLDVLLRSVRMALSDERQEGSGGPSSNRTESTSILEIGGEADLAKINNVVFRSSQRMRGRKIGQKTLVHSAILYGQGLHSGKKSGLILEPLPPNSGIHFVGISGSIPVPAHLDFVDSTGFATTLKLEDTQAGTIEHIMSALHAYGITNLLVKCNSEVPVMDGSAVDFCSLIEETGIEEQEGEHYAILIDKVLRYGKDNEFIQIEPSENFVIDYTLNYPSPLGLQHLVFQFEENGSFHREIAPARTFGFVKDISFLQKQGLALGGRFDNFVLFGDEGPINCELRFPDEAVRHKILDVIGDLYLLGRPLQGKVTACMTGHSDNIGLLKLISEELNKE</sequence>
<evidence type="ECO:0000259" key="17">
    <source>
        <dbReference type="PROSITE" id="PS50110"/>
    </source>
</evidence>
<organism evidence="18 19">
    <name type="scientific">SAR324 cluster bacterium</name>
    <dbReference type="NCBI Taxonomy" id="2024889"/>
    <lineage>
        <taxon>Bacteria</taxon>
        <taxon>Deltaproteobacteria</taxon>
        <taxon>SAR324 cluster</taxon>
    </lineage>
</organism>
<comment type="similarity">
    <text evidence="15">Belongs to the LpxC family.</text>
</comment>
<keyword evidence="5 15" id="KW-0444">Lipid biosynthesis</keyword>